<proteinExistence type="predicted"/>
<feature type="region of interest" description="Disordered" evidence="1">
    <location>
        <begin position="510"/>
        <end position="604"/>
    </location>
</feature>
<gene>
    <name evidence="4" type="ORF">Cvel_9159</name>
</gene>
<dbReference type="EMBL" id="CDMZ01004209">
    <property type="protein sequence ID" value="CEM49021.1"/>
    <property type="molecule type" value="Genomic_DNA"/>
</dbReference>
<dbReference type="SUPFAM" id="SSF53474">
    <property type="entry name" value="alpha/beta-Hydrolases"/>
    <property type="match status" value="1"/>
</dbReference>
<sequence>MMSCHISCIFGCLTLLGCRQRVVRSLAFFPPPPGYDLKPCSDEDPPAEDGKPETLSFEETSPEFQIASLERRERMEKVLAQMSRMSSEEAGRLGEGEGGGDGAGTEPDREAGEVQQQKDGGEGESPLIDSDVPSASHPLHHHTTGDGLPLKHRKEDAQEKTRILREARKRLRRNRRNPRTPSARLSLYLSPDPMSASTLFHWRTFTASEGSVPNSLPVSLTPFFLRTSRGSRIAALLISHRASAASSAANRGHGMPCDFCGGFGFEPLLSGKKAEGKESSDVDVGPERPNCSLVGSRPLVLFSHGNSTDIGLSCGSMVSLALKTGVNILCYDYTGYGVSTDLPSERHTYADIRAAYRFAVEDLHVPPSRVILYGQSVGSGPSVDLASVGSPRLGGLVIHAGIASGMRMLRGGPPKGGGKSQTPWFDLYKNCDKIANVRTPVFIIHGKKDDEVIPAHAQELAERCPKGFLWDLWLVPRAGHNDVDVRGGSEFFSRLRSFFHHSCAGGGLSSSPPGVLLQQQQKEKGTGGFLQEAHNPSDSGDLPSSRIVERSDPLTTFPNEVTDSDDHAVGVDSPRKFLPPPPHSSRGSGTLQGQYLERLEPCLK</sequence>
<keyword evidence="2" id="KW-0732">Signal</keyword>
<feature type="compositionally biased region" description="Basic and acidic residues" evidence="1">
    <location>
        <begin position="86"/>
        <end position="95"/>
    </location>
</feature>
<dbReference type="InterPro" id="IPR029058">
    <property type="entry name" value="AB_hydrolase_fold"/>
</dbReference>
<name>A0A0G4HWZ9_9ALVE</name>
<organism evidence="4">
    <name type="scientific">Chromera velia CCMP2878</name>
    <dbReference type="NCBI Taxonomy" id="1169474"/>
    <lineage>
        <taxon>Eukaryota</taxon>
        <taxon>Sar</taxon>
        <taxon>Alveolata</taxon>
        <taxon>Colpodellida</taxon>
        <taxon>Chromeraceae</taxon>
        <taxon>Chromera</taxon>
    </lineage>
</organism>
<feature type="signal peptide" evidence="2">
    <location>
        <begin position="1"/>
        <end position="25"/>
    </location>
</feature>
<dbReference type="PANTHER" id="PTHR12277">
    <property type="entry name" value="ALPHA/BETA HYDROLASE DOMAIN-CONTAINING PROTEIN"/>
    <property type="match status" value="1"/>
</dbReference>
<dbReference type="Gene3D" id="3.40.50.1820">
    <property type="entry name" value="alpha/beta hydrolase"/>
    <property type="match status" value="1"/>
</dbReference>
<feature type="compositionally biased region" description="Low complexity" evidence="1">
    <location>
        <begin position="510"/>
        <end position="520"/>
    </location>
</feature>
<reference evidence="4" key="1">
    <citation type="submission" date="2014-11" db="EMBL/GenBank/DDBJ databases">
        <authorList>
            <person name="Otto D Thomas"/>
            <person name="Naeem Raeece"/>
        </authorList>
    </citation>
    <scope>NUCLEOTIDE SEQUENCE</scope>
</reference>
<dbReference type="AlphaFoldDB" id="A0A0G4HWZ9"/>
<feature type="domain" description="AB hydrolase-1" evidence="3">
    <location>
        <begin position="298"/>
        <end position="401"/>
    </location>
</feature>
<accession>A0A0G4HWZ9</accession>
<dbReference type="Pfam" id="PF00561">
    <property type="entry name" value="Abhydrolase_1"/>
    <property type="match status" value="1"/>
</dbReference>
<evidence type="ECO:0000259" key="3">
    <source>
        <dbReference type="Pfam" id="PF00561"/>
    </source>
</evidence>
<evidence type="ECO:0000256" key="2">
    <source>
        <dbReference type="SAM" id="SignalP"/>
    </source>
</evidence>
<evidence type="ECO:0000256" key="1">
    <source>
        <dbReference type="SAM" id="MobiDB-lite"/>
    </source>
</evidence>
<feature type="chain" id="PRO_5005192308" description="AB hydrolase-1 domain-containing protein" evidence="2">
    <location>
        <begin position="26"/>
        <end position="604"/>
    </location>
</feature>
<dbReference type="VEuPathDB" id="CryptoDB:Cvel_9159"/>
<dbReference type="PANTHER" id="PTHR12277:SF81">
    <property type="entry name" value="PROTEIN ABHD13"/>
    <property type="match status" value="1"/>
</dbReference>
<evidence type="ECO:0000313" key="4">
    <source>
        <dbReference type="EMBL" id="CEM49021.1"/>
    </source>
</evidence>
<feature type="compositionally biased region" description="Basic and acidic residues" evidence="1">
    <location>
        <begin position="564"/>
        <end position="575"/>
    </location>
</feature>
<feature type="region of interest" description="Disordered" evidence="1">
    <location>
        <begin position="169"/>
        <end position="188"/>
    </location>
</feature>
<dbReference type="InterPro" id="IPR000073">
    <property type="entry name" value="AB_hydrolase_1"/>
</dbReference>
<feature type="region of interest" description="Disordered" evidence="1">
    <location>
        <begin position="33"/>
        <end position="64"/>
    </location>
</feature>
<feature type="compositionally biased region" description="Basic residues" evidence="1">
    <location>
        <begin position="169"/>
        <end position="178"/>
    </location>
</feature>
<protein>
    <recommendedName>
        <fullName evidence="3">AB hydrolase-1 domain-containing protein</fullName>
    </recommendedName>
</protein>
<feature type="region of interest" description="Disordered" evidence="1">
    <location>
        <begin position="81"/>
        <end position="160"/>
    </location>
</feature>